<keyword evidence="1" id="KW-0472">Membrane</keyword>
<dbReference type="OrthoDB" id="745212at2"/>
<evidence type="ECO:0000313" key="2">
    <source>
        <dbReference type="EMBL" id="PRY53676.1"/>
    </source>
</evidence>
<feature type="transmembrane region" description="Helical" evidence="1">
    <location>
        <begin position="336"/>
        <end position="357"/>
    </location>
</feature>
<reference evidence="2 3" key="1">
    <citation type="submission" date="2018-03" db="EMBL/GenBank/DDBJ databases">
        <title>Genomic Encyclopedia of Type Strains, Phase III (KMG-III): the genomes of soil and plant-associated and newly described type strains.</title>
        <authorList>
            <person name="Whitman W."/>
        </authorList>
    </citation>
    <scope>NUCLEOTIDE SEQUENCE [LARGE SCALE GENOMIC DNA]</scope>
    <source>
        <strain evidence="2 3">CGMCC 1.9313</strain>
    </source>
</reference>
<gene>
    <name evidence="2" type="ORF">B0I27_103146</name>
</gene>
<dbReference type="AlphaFoldDB" id="A0A2T0U6Y2"/>
<dbReference type="PANTHER" id="PTHR32309">
    <property type="entry name" value="TYROSINE-PROTEIN KINASE"/>
    <property type="match status" value="1"/>
</dbReference>
<comment type="caution">
    <text evidence="2">The sequence shown here is derived from an EMBL/GenBank/DDBJ whole genome shotgun (WGS) entry which is preliminary data.</text>
</comment>
<protein>
    <submittedName>
        <fullName evidence="2">Subunit length determinant protein</fullName>
    </submittedName>
</protein>
<dbReference type="InterPro" id="IPR050445">
    <property type="entry name" value="Bact_polysacc_biosynth/exp"/>
</dbReference>
<keyword evidence="3" id="KW-1185">Reference proteome</keyword>
<name>A0A2T0U6Y2_9SPHI</name>
<keyword evidence="1" id="KW-1133">Transmembrane helix</keyword>
<proteinExistence type="predicted"/>
<dbReference type="RefSeq" id="WP_106292277.1">
    <property type="nucleotide sequence ID" value="NZ_PVTH01000003.1"/>
</dbReference>
<dbReference type="Proteomes" id="UP000238034">
    <property type="component" value="Unassembled WGS sequence"/>
</dbReference>
<organism evidence="2 3">
    <name type="scientific">Arcticibacter pallidicorallinus</name>
    <dbReference type="NCBI Taxonomy" id="1259464"/>
    <lineage>
        <taxon>Bacteria</taxon>
        <taxon>Pseudomonadati</taxon>
        <taxon>Bacteroidota</taxon>
        <taxon>Sphingobacteriia</taxon>
        <taxon>Sphingobacteriales</taxon>
        <taxon>Sphingobacteriaceae</taxon>
        <taxon>Arcticibacter</taxon>
    </lineage>
</organism>
<evidence type="ECO:0000256" key="1">
    <source>
        <dbReference type="SAM" id="Phobius"/>
    </source>
</evidence>
<dbReference type="PANTHER" id="PTHR32309:SF31">
    <property type="entry name" value="CAPSULAR EXOPOLYSACCHARIDE FAMILY"/>
    <property type="match status" value="1"/>
</dbReference>
<feature type="transmembrane region" description="Helical" evidence="1">
    <location>
        <begin position="40"/>
        <end position="58"/>
    </location>
</feature>
<accession>A0A2T0U6Y2</accession>
<evidence type="ECO:0000313" key="3">
    <source>
        <dbReference type="Proteomes" id="UP000238034"/>
    </source>
</evidence>
<sequence>MGLNTNTTNVPPSSSGEISLKDMILKVKEWYSYLLSNWKVILLMGIIGGSLGFTYVYFKKPTYTASCTFVLDEGKTGGGLGQYAGLAAIAGISIGGGANDGLFQGDNLLELYKSRRMLQKTLLSYGTFDGRRDLLINRYIQINRMREVWAKRPSLKGLRFDIPPEKFSRAHDSIVRSIVSDINRSYLTVAKPDKKLSIIKVDVRSDDEQFAKNFNDAVVVNVNGFYIETKTKKQQGTIQILRRQADSVRAVLNTSIGGTASSIDANPNPNMAMQMLRVPSQRKQIDVQANTAIYAEVVKSLEMTKISALQDAPLIQVIDNAVYPLEKASFGKLKGAVIGGALLGFLTACFLLMRYFLKSL</sequence>
<keyword evidence="1" id="KW-0812">Transmembrane</keyword>
<dbReference type="EMBL" id="PVTH01000003">
    <property type="protein sequence ID" value="PRY53676.1"/>
    <property type="molecule type" value="Genomic_DNA"/>
</dbReference>